<evidence type="ECO:0008006" key="6">
    <source>
        <dbReference type="Google" id="ProtNLM"/>
    </source>
</evidence>
<evidence type="ECO:0000313" key="2">
    <source>
        <dbReference type="EMBL" id="AQZ97242.1"/>
    </source>
</evidence>
<dbReference type="GeneID" id="83038114"/>
<dbReference type="Proteomes" id="UP000053300">
    <property type="component" value="Unassembled WGS sequence"/>
</dbReference>
<gene>
    <name evidence="3" type="ORF">AS359_13180</name>
    <name evidence="2" type="ORF">B5M06_02145</name>
</gene>
<keyword evidence="1" id="KW-1133">Transmembrane helix</keyword>
<evidence type="ECO:0000256" key="1">
    <source>
        <dbReference type="SAM" id="Phobius"/>
    </source>
</evidence>
<dbReference type="Proteomes" id="UP000242792">
    <property type="component" value="Chromosome"/>
</dbReference>
<feature type="transmembrane region" description="Helical" evidence="1">
    <location>
        <begin position="17"/>
        <end position="39"/>
    </location>
</feature>
<dbReference type="EMBL" id="CP020121">
    <property type="protein sequence ID" value="AQZ97242.1"/>
    <property type="molecule type" value="Genomic_DNA"/>
</dbReference>
<reference evidence="3 4" key="1">
    <citation type="submission" date="2015-12" db="EMBL/GenBank/DDBJ databases">
        <title>Complete genome sequence of a multi-drug resistant strain Acidovorax sp. 12322-1.</title>
        <authorList>
            <person name="Ming D."/>
            <person name="Wang M."/>
            <person name="Hu S."/>
            <person name="Zhou Y."/>
            <person name="Jiang T."/>
        </authorList>
    </citation>
    <scope>NUCLEOTIDE SEQUENCE [LARGE SCALE GENOMIC DNA]</scope>
    <source>
        <strain evidence="3 4">12322-1</strain>
    </source>
</reference>
<protein>
    <recommendedName>
        <fullName evidence="6">Toxin CptA</fullName>
    </recommendedName>
</protein>
<keyword evidence="1" id="KW-0812">Transmembrane</keyword>
<keyword evidence="1" id="KW-0472">Membrane</keyword>
<evidence type="ECO:0000313" key="5">
    <source>
        <dbReference type="Proteomes" id="UP000242792"/>
    </source>
</evidence>
<evidence type="ECO:0000313" key="4">
    <source>
        <dbReference type="Proteomes" id="UP000053300"/>
    </source>
</evidence>
<name>A0A0W7YXW0_9BURK</name>
<dbReference type="KEGG" id="cke:B5M06_02145"/>
<evidence type="ECO:0000313" key="3">
    <source>
        <dbReference type="EMBL" id="KUF39796.1"/>
    </source>
</evidence>
<dbReference type="STRING" id="225992.B5M06_02145"/>
<proteinExistence type="predicted"/>
<dbReference type="EMBL" id="LPXH01000034">
    <property type="protein sequence ID" value="KUF39796.1"/>
    <property type="molecule type" value="Genomic_DNA"/>
</dbReference>
<reference evidence="2 5" key="2">
    <citation type="submission" date="2017-03" db="EMBL/GenBank/DDBJ databases">
        <title>Rapid Whole Genome Sequencing of Comamonas kerstersii Causing Continuous ambulatory Peritoneal Dialysis-Associated Peritonitis.</title>
        <authorList>
            <person name="Zheng B."/>
        </authorList>
    </citation>
    <scope>NUCLEOTIDE SEQUENCE [LARGE SCALE GENOMIC DNA]</scope>
    <source>
        <strain evidence="2 5">8943</strain>
    </source>
</reference>
<organism evidence="3 4">
    <name type="scientific">Comamonas kerstersii</name>
    <dbReference type="NCBI Taxonomy" id="225992"/>
    <lineage>
        <taxon>Bacteria</taxon>
        <taxon>Pseudomonadati</taxon>
        <taxon>Pseudomonadota</taxon>
        <taxon>Betaproteobacteria</taxon>
        <taxon>Burkholderiales</taxon>
        <taxon>Comamonadaceae</taxon>
        <taxon>Comamonas</taxon>
    </lineage>
</organism>
<accession>A0A1V0BBI6</accession>
<dbReference type="AlphaFoldDB" id="A0A0W7YXW0"/>
<sequence>MTARHSPAVHYPLQRPVLLWCIWKWVSVLSAALLLMWLWLGAGQGLLLAALAAVVCWVLEVWAVHCSLLRLPQGHLHWDGKCWSLVQGGGSSAVLVSLRVIADMQQLLVLRLECLQGRSCHVLLEKKWAPERWLDLRRAVYSSAYLSQPHQQSGAA</sequence>
<dbReference type="RefSeq" id="WP_058880112.1">
    <property type="nucleotide sequence ID" value="NZ_CP020121.1"/>
</dbReference>
<accession>A0A0W7YXW0</accession>
<feature type="transmembrane region" description="Helical" evidence="1">
    <location>
        <begin position="46"/>
        <end position="64"/>
    </location>
</feature>
<keyword evidence="4" id="KW-1185">Reference proteome</keyword>